<dbReference type="Proteomes" id="UP000239388">
    <property type="component" value="Unassembled WGS sequence"/>
</dbReference>
<dbReference type="Gene3D" id="1.10.3110.10">
    <property type="entry name" value="protoporphyrinogen ix oxidase, domain 3"/>
    <property type="match status" value="1"/>
</dbReference>
<dbReference type="EMBL" id="PUIB01000030">
    <property type="protein sequence ID" value="PQO26558.1"/>
    <property type="molecule type" value="Genomic_DNA"/>
</dbReference>
<evidence type="ECO:0000313" key="3">
    <source>
        <dbReference type="Proteomes" id="UP000239388"/>
    </source>
</evidence>
<dbReference type="OrthoDB" id="9767561at2"/>
<gene>
    <name evidence="2" type="ORF">C5Y98_29665</name>
</gene>
<evidence type="ECO:0000313" key="2">
    <source>
        <dbReference type="EMBL" id="PQO26558.1"/>
    </source>
</evidence>
<dbReference type="InterPro" id="IPR036188">
    <property type="entry name" value="FAD/NAD-bd_sf"/>
</dbReference>
<dbReference type="RefSeq" id="WP_105360042.1">
    <property type="nucleotide sequence ID" value="NZ_PUIB01000030.1"/>
</dbReference>
<dbReference type="Gene3D" id="3.50.50.60">
    <property type="entry name" value="FAD/NAD(P)-binding domain"/>
    <property type="match status" value="1"/>
</dbReference>
<sequence length="413" mass="44472">MAENVIIVGAGLSGLCCALRLQQAGINCTIYEASDGVGGRMRTDEVDGFLLDRGFQVLLTSYPEARQVLDFSALQLKGFQPGALVRRGGRFHELTDPWRRPWGAIRSLFSPIGTGADKLRVARFRRRVMQGTLEDQFARPETTTLDALATAGFSEPMIDQFFRPFLGGIFLDAELATSSRMLDFVFRMFSSGTASLPAAGMNAIPQQIADRLRPGTVQLNSPVDTVESTGIRLSSGHEIKSPAVVVATEGPNAARLLGMSEPASGQGVTCLYFAAANPPVDRPILILNGEGRGPINNLCVPTAVAPSYGPAGQSLISVTVLGNPTDANQLEAEVLDQLRDWFGTQVDSWRHLKTYSIPYALPAQPSPALQEPQRSVRWKPGLYVCGDHRDNASIQGAMTSGRRTADAVLADLS</sequence>
<dbReference type="Gene3D" id="3.90.660.20">
    <property type="entry name" value="Protoporphyrinogen oxidase, mitochondrial, domain 2"/>
    <property type="match status" value="1"/>
</dbReference>
<name>A0A2S8F313_9BACT</name>
<dbReference type="Pfam" id="PF01593">
    <property type="entry name" value="Amino_oxidase"/>
    <property type="match status" value="1"/>
</dbReference>
<organism evidence="2 3">
    <name type="scientific">Blastopirellula marina</name>
    <dbReference type="NCBI Taxonomy" id="124"/>
    <lineage>
        <taxon>Bacteria</taxon>
        <taxon>Pseudomonadati</taxon>
        <taxon>Planctomycetota</taxon>
        <taxon>Planctomycetia</taxon>
        <taxon>Pirellulales</taxon>
        <taxon>Pirellulaceae</taxon>
        <taxon>Blastopirellula</taxon>
    </lineage>
</organism>
<reference evidence="2 3" key="1">
    <citation type="submission" date="2018-02" db="EMBL/GenBank/DDBJ databases">
        <title>Comparative genomes isolates from brazilian mangrove.</title>
        <authorList>
            <person name="Araujo J.E."/>
            <person name="Taketani R.G."/>
            <person name="Silva M.C.P."/>
            <person name="Loureco M.V."/>
            <person name="Andreote F.D."/>
        </authorList>
    </citation>
    <scope>NUCLEOTIDE SEQUENCE [LARGE SCALE GENOMIC DNA]</scope>
    <source>
        <strain evidence="2 3">NAP PRIS-MGV</strain>
    </source>
</reference>
<feature type="domain" description="Amine oxidase" evidence="1">
    <location>
        <begin position="12"/>
        <end position="409"/>
    </location>
</feature>
<protein>
    <submittedName>
        <fullName evidence="2">Amine oxidase</fullName>
    </submittedName>
</protein>
<accession>A0A2S8F313</accession>
<dbReference type="SUPFAM" id="SSF51905">
    <property type="entry name" value="FAD/NAD(P)-binding domain"/>
    <property type="match status" value="1"/>
</dbReference>
<dbReference type="GO" id="GO:0016491">
    <property type="term" value="F:oxidoreductase activity"/>
    <property type="evidence" value="ECO:0007669"/>
    <property type="project" value="InterPro"/>
</dbReference>
<evidence type="ECO:0000259" key="1">
    <source>
        <dbReference type="Pfam" id="PF01593"/>
    </source>
</evidence>
<dbReference type="PANTHER" id="PTHR42841">
    <property type="entry name" value="AMINE OXIDASE"/>
    <property type="match status" value="1"/>
</dbReference>
<comment type="caution">
    <text evidence="2">The sequence shown here is derived from an EMBL/GenBank/DDBJ whole genome shotgun (WGS) entry which is preliminary data.</text>
</comment>
<proteinExistence type="predicted"/>
<dbReference type="AlphaFoldDB" id="A0A2S8F313"/>
<dbReference type="InterPro" id="IPR002937">
    <property type="entry name" value="Amino_oxidase"/>
</dbReference>